<feature type="signal peptide" evidence="7">
    <location>
        <begin position="1"/>
        <end position="29"/>
    </location>
</feature>
<evidence type="ECO:0000256" key="7">
    <source>
        <dbReference type="SAM" id="SignalP"/>
    </source>
</evidence>
<gene>
    <name evidence="9" type="ORF">SAMN05421806_11194</name>
</gene>
<evidence type="ECO:0000259" key="8">
    <source>
        <dbReference type="PROSITE" id="PS50847"/>
    </source>
</evidence>
<evidence type="ECO:0000256" key="4">
    <source>
        <dbReference type="ARBA" id="ARBA00023088"/>
    </source>
</evidence>
<keyword evidence="10" id="KW-1185">Reference proteome</keyword>
<evidence type="ECO:0000313" key="9">
    <source>
        <dbReference type="EMBL" id="SDK74137.1"/>
    </source>
</evidence>
<keyword evidence="2" id="KW-0964">Secreted</keyword>
<dbReference type="STRING" id="417292.SAMN05421806_11194"/>
<name>A0A1G9EDB8_9ACTN</name>
<keyword evidence="3 7" id="KW-0732">Signal</keyword>
<dbReference type="RefSeq" id="WP_093613847.1">
    <property type="nucleotide sequence ID" value="NZ_FNFF01000011.1"/>
</dbReference>
<feature type="compositionally biased region" description="Acidic residues" evidence="5">
    <location>
        <begin position="96"/>
        <end position="109"/>
    </location>
</feature>
<feature type="chain" id="PRO_5011540811" evidence="7">
    <location>
        <begin position="30"/>
        <end position="349"/>
    </location>
</feature>
<evidence type="ECO:0000313" key="10">
    <source>
        <dbReference type="Proteomes" id="UP000199155"/>
    </source>
</evidence>
<feature type="compositionally biased region" description="Low complexity" evidence="5">
    <location>
        <begin position="29"/>
        <end position="73"/>
    </location>
</feature>
<keyword evidence="4" id="KW-0572">Peptidoglycan-anchor</keyword>
<evidence type="ECO:0000256" key="3">
    <source>
        <dbReference type="ARBA" id="ARBA00022729"/>
    </source>
</evidence>
<keyword evidence="1" id="KW-0134">Cell wall</keyword>
<dbReference type="PROSITE" id="PS50847">
    <property type="entry name" value="GRAM_POS_ANCHORING"/>
    <property type="match status" value="1"/>
</dbReference>
<dbReference type="NCBIfam" id="TIGR01167">
    <property type="entry name" value="LPXTG_anchor"/>
    <property type="match status" value="1"/>
</dbReference>
<dbReference type="EMBL" id="FNFF01000011">
    <property type="protein sequence ID" value="SDK74137.1"/>
    <property type="molecule type" value="Genomic_DNA"/>
</dbReference>
<keyword evidence="6" id="KW-1133">Transmembrane helix</keyword>
<evidence type="ECO:0000256" key="2">
    <source>
        <dbReference type="ARBA" id="ARBA00022525"/>
    </source>
</evidence>
<feature type="transmembrane region" description="Helical" evidence="6">
    <location>
        <begin position="320"/>
        <end position="341"/>
    </location>
</feature>
<dbReference type="InterPro" id="IPR019931">
    <property type="entry name" value="LPXTG_anchor"/>
</dbReference>
<dbReference type="AlphaFoldDB" id="A0A1G9EDB8"/>
<accession>A0A1G9EDB8</accession>
<keyword evidence="6" id="KW-0472">Membrane</keyword>
<dbReference type="NCBIfam" id="NF041528">
    <property type="entry name" value="strep_LAETG"/>
    <property type="match status" value="1"/>
</dbReference>
<evidence type="ECO:0000256" key="5">
    <source>
        <dbReference type="SAM" id="MobiDB-lite"/>
    </source>
</evidence>
<keyword evidence="6" id="KW-0812">Transmembrane</keyword>
<organism evidence="9 10">
    <name type="scientific">Streptomyces indicus</name>
    <dbReference type="NCBI Taxonomy" id="417292"/>
    <lineage>
        <taxon>Bacteria</taxon>
        <taxon>Bacillati</taxon>
        <taxon>Actinomycetota</taxon>
        <taxon>Actinomycetes</taxon>
        <taxon>Kitasatosporales</taxon>
        <taxon>Streptomycetaceae</taxon>
        <taxon>Streptomyces</taxon>
    </lineage>
</organism>
<feature type="region of interest" description="Disordered" evidence="5">
    <location>
        <begin position="29"/>
        <end position="121"/>
    </location>
</feature>
<protein>
    <submittedName>
        <fullName evidence="9">LPXTG-motif cell wall anchor domain-containing protein</fullName>
    </submittedName>
</protein>
<dbReference type="OrthoDB" id="4333582at2"/>
<evidence type="ECO:0000256" key="6">
    <source>
        <dbReference type="SAM" id="Phobius"/>
    </source>
</evidence>
<sequence>MKLRRSLAAAAVTAVIAPAAFLAAPSAFATDGAPTATPSETAAETTEPAATPGTTEPGPAETPSASESETSQPGGAEPTPVQSSPSESADDKTAEDTEEGTDEDAEEGSEPGPGERPWECPVDENDEEIIGVSDALTTSLTNLPDTVVAGSGWTDFQLQMANSGKTDIKGVAPFVAVFALGDEDAIFDGFTLEVKDASGAWTVVTDIVGAGGYFTQVDLKAGEKRTFEMRLKVDGKVPESLGVTIGAGEYSTEDGGCWISSDANEYVYFFDILEEGSELPEKPDDAKPQTGGTTPIKADKVTEVQGVTGNLAETGSSSQLPVIGLIGGITVVAGAGVVFAVKRRRSVEA</sequence>
<dbReference type="Proteomes" id="UP000199155">
    <property type="component" value="Unassembled WGS sequence"/>
</dbReference>
<reference evidence="9 10" key="1">
    <citation type="submission" date="2016-10" db="EMBL/GenBank/DDBJ databases">
        <authorList>
            <person name="de Groot N.N."/>
        </authorList>
    </citation>
    <scope>NUCLEOTIDE SEQUENCE [LARGE SCALE GENOMIC DNA]</scope>
    <source>
        <strain evidence="9 10">CGMCC 4.5727</strain>
    </source>
</reference>
<feature type="domain" description="Gram-positive cocci surface proteins LPxTG" evidence="8">
    <location>
        <begin position="311"/>
        <end position="349"/>
    </location>
</feature>
<evidence type="ECO:0000256" key="1">
    <source>
        <dbReference type="ARBA" id="ARBA00022512"/>
    </source>
</evidence>
<proteinExistence type="predicted"/>